<gene>
    <name evidence="1" type="ORF">J07HQW2_02711</name>
</gene>
<dbReference type="HOGENOM" id="CLU_1369511_0_0_2"/>
<name>U1PV14_9EURY</name>
<organism evidence="1 2">
    <name type="scientific">Haloquadratum walsbyi J07HQW2</name>
    <dbReference type="NCBI Taxonomy" id="1238425"/>
    <lineage>
        <taxon>Archaea</taxon>
        <taxon>Methanobacteriati</taxon>
        <taxon>Methanobacteriota</taxon>
        <taxon>Stenosarchaea group</taxon>
        <taxon>Halobacteria</taxon>
        <taxon>Halobacteriales</taxon>
        <taxon>Haloferacaceae</taxon>
        <taxon>Haloquadratum</taxon>
    </lineage>
</organism>
<accession>U1PV14</accession>
<dbReference type="AlphaFoldDB" id="U1PV14"/>
<sequence>MGQDCWRWECQAPAPSPGLHSYPPSYADSQSWVCLGNSSRPQRTRTRTRTRSSCELCLQQSTVESVIPVESSPVESYSVRIRWLSTGSDSIRLLLGWVAWGGAGRAGRHRRTQQNHSVLAQFLSFKMIACQLKRWIVTSRAGYHTVDCYSGVGFILSYPVLRLKAQVFSLILYNYNSRTVNNKIIEPANASLSRKKDYA</sequence>
<dbReference type="EMBL" id="KE356561">
    <property type="protein sequence ID" value="ERG96236.1"/>
    <property type="molecule type" value="Genomic_DNA"/>
</dbReference>
<evidence type="ECO:0000313" key="1">
    <source>
        <dbReference type="EMBL" id="ERG96236.1"/>
    </source>
</evidence>
<dbReference type="Proteomes" id="UP000030710">
    <property type="component" value="Unassembled WGS sequence"/>
</dbReference>
<proteinExistence type="predicted"/>
<protein>
    <submittedName>
        <fullName evidence="1">Uncharacterized protein</fullName>
    </submittedName>
</protein>
<reference evidence="1 2" key="1">
    <citation type="journal article" date="2013" name="PLoS ONE">
        <title>Assembly-driven community genomics of a hypersaline microbial ecosystem.</title>
        <authorList>
            <person name="Podell S."/>
            <person name="Ugalde J.A."/>
            <person name="Narasingarao P."/>
            <person name="Banfield J.F."/>
            <person name="Heidelberg K.B."/>
            <person name="Allen E.E."/>
        </authorList>
    </citation>
    <scope>NUCLEOTIDE SEQUENCE [LARGE SCALE GENOMIC DNA]</scope>
    <source>
        <strain evidence="2">J07HQW2</strain>
    </source>
</reference>
<evidence type="ECO:0000313" key="2">
    <source>
        <dbReference type="Proteomes" id="UP000030710"/>
    </source>
</evidence>